<dbReference type="InterPro" id="IPR026820">
    <property type="entry name" value="VioB/RebD_dom"/>
</dbReference>
<keyword evidence="4" id="KW-1185">Reference proteome</keyword>
<evidence type="ECO:0000256" key="1">
    <source>
        <dbReference type="SAM" id="MobiDB-lite"/>
    </source>
</evidence>
<gene>
    <name evidence="3" type="ORF">ACFO5Q_12255</name>
</gene>
<dbReference type="PANTHER" id="PTHR34400:SF4">
    <property type="entry name" value="MEMBRANE PROTEIN"/>
    <property type="match status" value="1"/>
</dbReference>
<reference evidence="4" key="1">
    <citation type="journal article" date="2019" name="Int. J. Syst. Evol. Microbiol.">
        <title>The Global Catalogue of Microorganisms (GCM) 10K type strain sequencing project: providing services to taxonomists for standard genome sequencing and annotation.</title>
        <authorList>
            <consortium name="The Broad Institute Genomics Platform"/>
            <consortium name="The Broad Institute Genome Sequencing Center for Infectious Disease"/>
            <person name="Wu L."/>
            <person name="Ma J."/>
        </authorList>
    </citation>
    <scope>NUCLEOTIDE SEQUENCE [LARGE SCALE GENOMIC DNA]</scope>
    <source>
        <strain evidence="4">CGMCC 1.15304</strain>
    </source>
</reference>
<feature type="region of interest" description="Disordered" evidence="1">
    <location>
        <begin position="312"/>
        <end position="331"/>
    </location>
</feature>
<feature type="domain" description="Iminophenyl-pyruvate dimer synthase" evidence="2">
    <location>
        <begin position="44"/>
        <end position="304"/>
    </location>
</feature>
<dbReference type="PANTHER" id="PTHR34400">
    <property type="match status" value="1"/>
</dbReference>
<proteinExistence type="predicted"/>
<dbReference type="Pfam" id="PF12902">
    <property type="entry name" value="Ferritin-like"/>
    <property type="match status" value="1"/>
</dbReference>
<name>A0ABV8UBR4_9PROT</name>
<dbReference type="Gene3D" id="1.20.1260.10">
    <property type="match status" value="1"/>
</dbReference>
<dbReference type="Proteomes" id="UP001595776">
    <property type="component" value="Unassembled WGS sequence"/>
</dbReference>
<evidence type="ECO:0000259" key="2">
    <source>
        <dbReference type="Pfam" id="PF12902"/>
    </source>
</evidence>
<comment type="caution">
    <text evidence="3">The sequence shown here is derived from an EMBL/GenBank/DDBJ whole genome shotgun (WGS) entry which is preliminary data.</text>
</comment>
<dbReference type="EMBL" id="JBHSCR010000013">
    <property type="protein sequence ID" value="MFC4348617.1"/>
    <property type="molecule type" value="Genomic_DNA"/>
</dbReference>
<protein>
    <submittedName>
        <fullName evidence="3">Ferritin-like domain-containing protein</fullName>
    </submittedName>
</protein>
<dbReference type="InterPro" id="IPR012347">
    <property type="entry name" value="Ferritin-like"/>
</dbReference>
<sequence length="708" mass="77702">MYEKSQSSDPLLPPTDAEKTVINTINTSSDWNRDRVLQELKDHLQIAVEIELATLPIYLYTYYSINRTPKGFPSDHVTRFADEAGAMIMSVAVEEMLHMSLASNILFSLGQPPELYGKSPWPYPTNLPGHAKLGPDSKPVQIPLAPFSLEQMWQFLEIEYPAKVDAPPEGGDWETIGQVYSYVRCLILSKYVENSDFTKGQQLNQIQSTNYSPNNIDTVFPTGSFNKTCPVTTPTAGSAATVADFTSRDDSHAGGVELMTINTKHDALLAIQTIDAQGEGYDFTKFDDPSDQEFSHYYKFLTLQSNLEGYHPTHEKIPQSNPTPPPAPANPITNKQLESFVYNVPTNPVAANYADGFKECADVVNGLYQYMLIMTETIFKVPSSEQKLYFNQALHRSMIWVLDKVLQAMRGQQATMGDQKVAFAPSFENIDLGKRDEAFANLSAMAKALDAKYGNEQWYNSDIQYYIKLIPTLFDVSPYWRGIKDPADPLDKNIAAAKAAKFAVPASTGSSCDVSKYEGVPMFPANPPVAVQPGEVRHACMGLNSCAGQGRTRDNACAGQGYCSTALAYNYADPGKPLAQDHTCHVKNNCAGQGGCGLYGTAEEQYKNPGANDCATKGSCATPINAERFSTMGENQGKSVWVRAREIFETKTYPALLKEKPHLPPKPPSVPHPHLFQYGPTIQWIQDYSGQGMTACGASGMSGAGSCS</sequence>
<dbReference type="RefSeq" id="WP_068149017.1">
    <property type="nucleotide sequence ID" value="NZ_JBHSCR010000013.1"/>
</dbReference>
<accession>A0ABV8UBR4</accession>
<organism evidence="3 4">
    <name type="scientific">Kordiimonas lipolytica</name>
    <dbReference type="NCBI Taxonomy" id="1662421"/>
    <lineage>
        <taxon>Bacteria</taxon>
        <taxon>Pseudomonadati</taxon>
        <taxon>Pseudomonadota</taxon>
        <taxon>Alphaproteobacteria</taxon>
        <taxon>Kordiimonadales</taxon>
        <taxon>Kordiimonadaceae</taxon>
        <taxon>Kordiimonas</taxon>
    </lineage>
</organism>
<evidence type="ECO:0000313" key="3">
    <source>
        <dbReference type="EMBL" id="MFC4348617.1"/>
    </source>
</evidence>
<evidence type="ECO:0000313" key="4">
    <source>
        <dbReference type="Proteomes" id="UP001595776"/>
    </source>
</evidence>